<dbReference type="EMBL" id="PGCJ01001232">
    <property type="protein sequence ID" value="PLW07380.1"/>
    <property type="molecule type" value="Genomic_DNA"/>
</dbReference>
<evidence type="ECO:0000313" key="5">
    <source>
        <dbReference type="Proteomes" id="UP000235388"/>
    </source>
</evidence>
<dbReference type="EMBL" id="PGCI01000196">
    <property type="protein sequence ID" value="PLW34495.1"/>
    <property type="molecule type" value="Genomic_DNA"/>
</dbReference>
<organism evidence="2 5">
    <name type="scientific">Puccinia coronata f. sp. avenae</name>
    <dbReference type="NCBI Taxonomy" id="200324"/>
    <lineage>
        <taxon>Eukaryota</taxon>
        <taxon>Fungi</taxon>
        <taxon>Dikarya</taxon>
        <taxon>Basidiomycota</taxon>
        <taxon>Pucciniomycotina</taxon>
        <taxon>Pucciniomycetes</taxon>
        <taxon>Pucciniales</taxon>
        <taxon>Pucciniaceae</taxon>
        <taxon>Puccinia</taxon>
    </lineage>
</organism>
<accession>A0A2N5S2B7</accession>
<evidence type="ECO:0000313" key="3">
    <source>
        <dbReference type="EMBL" id="PLW34495.1"/>
    </source>
</evidence>
<protein>
    <submittedName>
        <fullName evidence="2">Uncharacterized protein</fullName>
    </submittedName>
</protein>
<feature type="compositionally biased region" description="Polar residues" evidence="1">
    <location>
        <begin position="109"/>
        <end position="129"/>
    </location>
</feature>
<evidence type="ECO:0000313" key="2">
    <source>
        <dbReference type="EMBL" id="PLW07380.1"/>
    </source>
</evidence>
<reference evidence="5 6" key="1">
    <citation type="submission" date="2017-11" db="EMBL/GenBank/DDBJ databases">
        <title>De novo assembly and phasing of dikaryotic genomes from two isolates of Puccinia coronata f. sp. avenae, the causal agent of oat crown rust.</title>
        <authorList>
            <person name="Miller M.E."/>
            <person name="Zhang Y."/>
            <person name="Omidvar V."/>
            <person name="Sperschneider J."/>
            <person name="Schwessinger B."/>
            <person name="Raley C."/>
            <person name="Palmer J.M."/>
            <person name="Garnica D."/>
            <person name="Upadhyaya N."/>
            <person name="Rathjen J."/>
            <person name="Taylor J.M."/>
            <person name="Park R.F."/>
            <person name="Dodds P.N."/>
            <person name="Hirsch C.D."/>
            <person name="Kianian S.F."/>
            <person name="Figueroa M."/>
        </authorList>
    </citation>
    <scope>NUCLEOTIDE SEQUENCE [LARGE SCALE GENOMIC DNA]</scope>
    <source>
        <strain evidence="2">12NC29</strain>
        <strain evidence="3">12SD80</strain>
    </source>
</reference>
<keyword evidence="5" id="KW-1185">Reference proteome</keyword>
<name>A0A2N5S2B7_9BASI</name>
<comment type="caution">
    <text evidence="2">The sequence shown here is derived from an EMBL/GenBank/DDBJ whole genome shotgun (WGS) entry which is preliminary data.</text>
</comment>
<gene>
    <name evidence="4" type="ORF">PCANC_08560</name>
    <name evidence="2" type="ORF">PCANC_26153</name>
    <name evidence="3" type="ORF">PCASD_09805</name>
</gene>
<evidence type="ECO:0000256" key="1">
    <source>
        <dbReference type="SAM" id="MobiDB-lite"/>
    </source>
</evidence>
<sequence length="155" mass="16597">MGKPLLRRASRGDASGFPGPLRSRGFDKLGRSQLQGVRASHCHLSLFPSCVGDHPDLISGLGGSSACNLWRARLPCQIAYSREILPSPVERFSFAIRCRLHCSTAVGTGNTDDPQDITSSATPTKQPSAGTPRRRRWVPTACGTAVPLPNQEGFG</sequence>
<dbReference type="AlphaFoldDB" id="A0A2N5S2B7"/>
<dbReference type="Proteomes" id="UP000235392">
    <property type="component" value="Unassembled WGS sequence"/>
</dbReference>
<dbReference type="Proteomes" id="UP000235388">
    <property type="component" value="Unassembled WGS sequence"/>
</dbReference>
<proteinExistence type="predicted"/>
<evidence type="ECO:0000313" key="6">
    <source>
        <dbReference type="Proteomes" id="UP000235392"/>
    </source>
</evidence>
<evidence type="ECO:0000313" key="4">
    <source>
        <dbReference type="EMBL" id="PLW44021.1"/>
    </source>
</evidence>
<feature type="region of interest" description="Disordered" evidence="1">
    <location>
        <begin position="1"/>
        <end position="24"/>
    </location>
</feature>
<dbReference type="EMBL" id="PGCJ01000141">
    <property type="protein sequence ID" value="PLW44021.1"/>
    <property type="molecule type" value="Genomic_DNA"/>
</dbReference>
<feature type="region of interest" description="Disordered" evidence="1">
    <location>
        <begin position="109"/>
        <end position="136"/>
    </location>
</feature>